<dbReference type="OrthoDB" id="9972497at2"/>
<gene>
    <name evidence="3" type="ORF">SAMN04490220_0350</name>
</gene>
<accession>A0A1H4IPL0</accession>
<evidence type="ECO:0000256" key="1">
    <source>
        <dbReference type="SAM" id="MobiDB-lite"/>
    </source>
</evidence>
<keyword evidence="2" id="KW-0812">Transmembrane</keyword>
<evidence type="ECO:0000313" key="4">
    <source>
        <dbReference type="Proteomes" id="UP000183407"/>
    </source>
</evidence>
<sequence>MTPTAAGLALVAAEHSEEGQLPVWLTLAVIALILLGGYAATRTVGSDRRGSARAPRPESLGHPLDRIDPV</sequence>
<proteinExistence type="predicted"/>
<protein>
    <submittedName>
        <fullName evidence="3">Uncharacterized protein</fullName>
    </submittedName>
</protein>
<reference evidence="4" key="1">
    <citation type="submission" date="2016-10" db="EMBL/GenBank/DDBJ databases">
        <authorList>
            <person name="Varghese N."/>
        </authorList>
    </citation>
    <scope>NUCLEOTIDE SEQUENCE [LARGE SCALE GENOMIC DNA]</scope>
    <source>
        <strain evidence="4">DSM 44719</strain>
    </source>
</reference>
<dbReference type="EMBL" id="FNTL01000002">
    <property type="protein sequence ID" value="SEB35999.1"/>
    <property type="molecule type" value="Genomic_DNA"/>
</dbReference>
<evidence type="ECO:0000256" key="2">
    <source>
        <dbReference type="SAM" id="Phobius"/>
    </source>
</evidence>
<dbReference type="RefSeq" id="WP_073357889.1">
    <property type="nucleotide sequence ID" value="NZ_FNTL01000002.1"/>
</dbReference>
<feature type="transmembrane region" description="Helical" evidence="2">
    <location>
        <begin position="23"/>
        <end position="41"/>
    </location>
</feature>
<dbReference type="AlphaFoldDB" id="A0A1H4IPL0"/>
<name>A0A1H4IPL0_RHOJO</name>
<organism evidence="3 4">
    <name type="scientific">Rhodococcus jostii</name>
    <dbReference type="NCBI Taxonomy" id="132919"/>
    <lineage>
        <taxon>Bacteria</taxon>
        <taxon>Bacillati</taxon>
        <taxon>Actinomycetota</taxon>
        <taxon>Actinomycetes</taxon>
        <taxon>Mycobacteriales</taxon>
        <taxon>Nocardiaceae</taxon>
        <taxon>Rhodococcus</taxon>
    </lineage>
</organism>
<keyword evidence="2" id="KW-1133">Transmembrane helix</keyword>
<feature type="region of interest" description="Disordered" evidence="1">
    <location>
        <begin position="43"/>
        <end position="70"/>
    </location>
</feature>
<dbReference type="Proteomes" id="UP000183407">
    <property type="component" value="Unassembled WGS sequence"/>
</dbReference>
<evidence type="ECO:0000313" key="3">
    <source>
        <dbReference type="EMBL" id="SEB35999.1"/>
    </source>
</evidence>
<keyword evidence="2" id="KW-0472">Membrane</keyword>